<dbReference type="EMBL" id="JACHGT010000014">
    <property type="protein sequence ID" value="MBB6037995.1"/>
    <property type="molecule type" value="Genomic_DNA"/>
</dbReference>
<protein>
    <submittedName>
        <fullName evidence="1">Uncharacterized protein</fullName>
    </submittedName>
</protein>
<dbReference type="AlphaFoldDB" id="A0A841FPF5"/>
<dbReference type="RefSeq" id="WP_184790794.1">
    <property type="nucleotide sequence ID" value="NZ_BONT01000066.1"/>
</dbReference>
<comment type="caution">
    <text evidence="1">The sequence shown here is derived from an EMBL/GenBank/DDBJ whole genome shotgun (WGS) entry which is preliminary data.</text>
</comment>
<gene>
    <name evidence="1" type="ORF">HNR73_005875</name>
</gene>
<evidence type="ECO:0000313" key="1">
    <source>
        <dbReference type="EMBL" id="MBB6037995.1"/>
    </source>
</evidence>
<proteinExistence type="predicted"/>
<dbReference type="Proteomes" id="UP000548476">
    <property type="component" value="Unassembled WGS sequence"/>
</dbReference>
<name>A0A841FPF5_9ACTN</name>
<reference evidence="1 2" key="1">
    <citation type="submission" date="2020-08" db="EMBL/GenBank/DDBJ databases">
        <title>Genomic Encyclopedia of Type Strains, Phase IV (KMG-IV): sequencing the most valuable type-strain genomes for metagenomic binning, comparative biology and taxonomic classification.</title>
        <authorList>
            <person name="Goeker M."/>
        </authorList>
    </citation>
    <scope>NUCLEOTIDE SEQUENCE [LARGE SCALE GENOMIC DNA]</scope>
    <source>
        <strain evidence="1 2">YIM 65646</strain>
    </source>
</reference>
<keyword evidence="2" id="KW-1185">Reference proteome</keyword>
<organism evidence="1 2">
    <name type="scientific">Phytomonospora endophytica</name>
    <dbReference type="NCBI Taxonomy" id="714109"/>
    <lineage>
        <taxon>Bacteria</taxon>
        <taxon>Bacillati</taxon>
        <taxon>Actinomycetota</taxon>
        <taxon>Actinomycetes</taxon>
        <taxon>Micromonosporales</taxon>
        <taxon>Micromonosporaceae</taxon>
        <taxon>Phytomonospora</taxon>
    </lineage>
</organism>
<sequence length="184" mass="19832">MPMTSRYAGMRVEAHSPDGSVHARLAVPGGLDLDYLPGGLDHTDDELERQLRYVLRSLLATATNAMSEARGGTTSHDAPDGLDARVAAARGERARELLETFDAVDDSADGSVHVRLTADGSIGVDIAYGAVDAHGGEHLVDEALHATRRLFAAQAARFDEVLDEVVNRMSRSELEERIHGGNRY</sequence>
<accession>A0A841FPF5</accession>
<evidence type="ECO:0000313" key="2">
    <source>
        <dbReference type="Proteomes" id="UP000548476"/>
    </source>
</evidence>